<keyword evidence="11 12" id="KW-0030">Aminoacyl-tRNA synthetase</keyword>
<feature type="short sequence motif" description="'HIGH' region" evidence="12">
    <location>
        <begin position="30"/>
        <end position="40"/>
    </location>
</feature>
<evidence type="ECO:0000256" key="4">
    <source>
        <dbReference type="ARBA" id="ARBA00022490"/>
    </source>
</evidence>
<dbReference type="SUPFAM" id="SSF52374">
    <property type="entry name" value="Nucleotidylyl transferase"/>
    <property type="match status" value="1"/>
</dbReference>
<evidence type="ECO:0000256" key="3">
    <source>
        <dbReference type="ARBA" id="ARBA00011245"/>
    </source>
</evidence>
<feature type="binding site" evidence="12">
    <location>
        <position position="248"/>
    </location>
    <ligand>
        <name>Zn(2+)</name>
        <dbReference type="ChEBI" id="CHEBI:29105"/>
    </ligand>
</feature>
<dbReference type="PRINTS" id="PR00983">
    <property type="entry name" value="TRNASYNTHCYS"/>
</dbReference>
<dbReference type="InterPro" id="IPR014729">
    <property type="entry name" value="Rossmann-like_a/b/a_fold"/>
</dbReference>
<feature type="binding site" evidence="12">
    <location>
        <position position="223"/>
    </location>
    <ligand>
        <name>Zn(2+)</name>
        <dbReference type="ChEBI" id="CHEBI:29105"/>
    </ligand>
</feature>
<evidence type="ECO:0000256" key="2">
    <source>
        <dbReference type="ARBA" id="ARBA00005594"/>
    </source>
</evidence>
<keyword evidence="4 12" id="KW-0963">Cytoplasm</keyword>
<dbReference type="EC" id="6.1.1.16" evidence="12"/>
<proteinExistence type="inferred from homology"/>
<feature type="short sequence motif" description="'KMSKS' region" evidence="12">
    <location>
        <begin position="280"/>
        <end position="284"/>
    </location>
</feature>
<dbReference type="SUPFAM" id="SSF47323">
    <property type="entry name" value="Anticodon-binding domain of a subclass of class I aminoacyl-tRNA synthetases"/>
    <property type="match status" value="1"/>
</dbReference>
<comment type="subunit">
    <text evidence="3 12">Monomer.</text>
</comment>
<dbReference type="GO" id="GO:0004817">
    <property type="term" value="F:cysteine-tRNA ligase activity"/>
    <property type="evidence" value="ECO:0007669"/>
    <property type="project" value="UniProtKB-UniRule"/>
</dbReference>
<comment type="cofactor">
    <cofactor evidence="12">
        <name>Zn(2+)</name>
        <dbReference type="ChEBI" id="CHEBI:29105"/>
    </cofactor>
    <text evidence="12">Binds 1 zinc ion per subunit.</text>
</comment>
<keyword evidence="6 12" id="KW-0479">Metal-binding</keyword>
<dbReference type="STRING" id="1798468.A2110_01490"/>
<dbReference type="Gene3D" id="3.40.50.620">
    <property type="entry name" value="HUPs"/>
    <property type="match status" value="1"/>
</dbReference>
<dbReference type="PANTHER" id="PTHR10890:SF3">
    <property type="entry name" value="CYSTEINE--TRNA LIGASE, CYTOPLASMIC"/>
    <property type="match status" value="1"/>
</dbReference>
<evidence type="ECO:0000256" key="7">
    <source>
        <dbReference type="ARBA" id="ARBA00022741"/>
    </source>
</evidence>
<evidence type="ECO:0000256" key="1">
    <source>
        <dbReference type="ARBA" id="ARBA00004496"/>
    </source>
</evidence>
<dbReference type="GO" id="GO:0006423">
    <property type="term" value="P:cysteinyl-tRNA aminoacylation"/>
    <property type="evidence" value="ECO:0007669"/>
    <property type="project" value="UniProtKB-UniRule"/>
</dbReference>
<evidence type="ECO:0000259" key="14">
    <source>
        <dbReference type="SMART" id="SM00840"/>
    </source>
</evidence>
<dbReference type="GO" id="GO:0005829">
    <property type="term" value="C:cytosol"/>
    <property type="evidence" value="ECO:0007669"/>
    <property type="project" value="TreeGrafter"/>
</dbReference>
<dbReference type="InterPro" id="IPR032678">
    <property type="entry name" value="tRNA-synt_1_cat_dom"/>
</dbReference>
<dbReference type="CDD" id="cd00672">
    <property type="entry name" value="CysRS_core"/>
    <property type="match status" value="1"/>
</dbReference>
<dbReference type="Proteomes" id="UP000176273">
    <property type="component" value="Unassembled WGS sequence"/>
</dbReference>
<keyword evidence="8 12" id="KW-0862">Zinc</keyword>
<evidence type="ECO:0000313" key="15">
    <source>
        <dbReference type="EMBL" id="OGG37720.1"/>
    </source>
</evidence>
<dbReference type="InterPro" id="IPR024909">
    <property type="entry name" value="Cys-tRNA/MSH_ligase"/>
</dbReference>
<feature type="domain" description="Cysteinyl-tRNA synthetase class Ia DALR" evidence="14">
    <location>
        <begin position="365"/>
        <end position="426"/>
    </location>
</feature>
<evidence type="ECO:0000313" key="16">
    <source>
        <dbReference type="Proteomes" id="UP000176273"/>
    </source>
</evidence>
<evidence type="ECO:0000256" key="9">
    <source>
        <dbReference type="ARBA" id="ARBA00022840"/>
    </source>
</evidence>
<keyword evidence="10 12" id="KW-0648">Protein biosynthesis</keyword>
<evidence type="ECO:0000256" key="13">
    <source>
        <dbReference type="SAM" id="MobiDB-lite"/>
    </source>
</evidence>
<dbReference type="EMBL" id="MFKH01000004">
    <property type="protein sequence ID" value="OGG37720.1"/>
    <property type="molecule type" value="Genomic_DNA"/>
</dbReference>
<feature type="compositionally biased region" description="Basic residues" evidence="13">
    <location>
        <begin position="497"/>
        <end position="510"/>
    </location>
</feature>
<dbReference type="InterPro" id="IPR009080">
    <property type="entry name" value="tRNAsynth_Ia_anticodon-bd"/>
</dbReference>
<dbReference type="SMART" id="SM00840">
    <property type="entry name" value="DALR_2"/>
    <property type="match status" value="1"/>
</dbReference>
<organism evidence="15 16">
    <name type="scientific">Candidatus Jorgensenbacteria bacterium GWA1_54_12</name>
    <dbReference type="NCBI Taxonomy" id="1798468"/>
    <lineage>
        <taxon>Bacteria</taxon>
        <taxon>Candidatus Joergenseniibacteriota</taxon>
    </lineage>
</organism>
<comment type="similarity">
    <text evidence="2 12">Belongs to the class-I aminoacyl-tRNA synthetase family.</text>
</comment>
<reference evidence="15 16" key="1">
    <citation type="journal article" date="2016" name="Nat. Commun.">
        <title>Thousands of microbial genomes shed light on interconnected biogeochemical processes in an aquifer system.</title>
        <authorList>
            <person name="Anantharaman K."/>
            <person name="Brown C.T."/>
            <person name="Hug L.A."/>
            <person name="Sharon I."/>
            <person name="Castelle C.J."/>
            <person name="Probst A.J."/>
            <person name="Thomas B.C."/>
            <person name="Singh A."/>
            <person name="Wilkins M.J."/>
            <person name="Karaoz U."/>
            <person name="Brodie E.L."/>
            <person name="Williams K.H."/>
            <person name="Hubbard S.S."/>
            <person name="Banfield J.F."/>
        </authorList>
    </citation>
    <scope>NUCLEOTIDE SEQUENCE [LARGE SCALE GENOMIC DNA]</scope>
</reference>
<keyword evidence="9 12" id="KW-0067">ATP-binding</keyword>
<feature type="binding site" evidence="12">
    <location>
        <position position="283"/>
    </location>
    <ligand>
        <name>ATP</name>
        <dbReference type="ChEBI" id="CHEBI:30616"/>
    </ligand>
</feature>
<comment type="subcellular location">
    <subcellularLocation>
        <location evidence="1 12">Cytoplasm</location>
    </subcellularLocation>
</comment>
<gene>
    <name evidence="12" type="primary">cysS</name>
    <name evidence="15" type="ORF">A2110_01490</name>
</gene>
<keyword evidence="7 12" id="KW-0547">Nucleotide-binding</keyword>
<comment type="caution">
    <text evidence="15">The sequence shown here is derived from an EMBL/GenBank/DDBJ whole genome shotgun (WGS) entry which is preliminary data.</text>
</comment>
<dbReference type="PANTHER" id="PTHR10890">
    <property type="entry name" value="CYSTEINYL-TRNA SYNTHETASE"/>
    <property type="match status" value="1"/>
</dbReference>
<evidence type="ECO:0000256" key="8">
    <source>
        <dbReference type="ARBA" id="ARBA00022833"/>
    </source>
</evidence>
<sequence>MLRIYNTLTRRKEEFAPIHKQWVGLYTCGPTVYDYAHIGNLRTYVFEDVLERVLKMEGYRVRRVMNVTDVGHLTSDEDFGEDKVERSAKAKGKSVKDLTRFFTDAFLADLAALNVARPRFMPRASDYIKDYIRLIERLIAQGNAYETAQGVYFDVTTFPRYTKLSGQPLTSQRTAREEVVHDPEKRSRQDFALWLKTVGKFKHHLMQWHSPWGNGFPGWHIECSVISSQFLGQPFDIHTGGVDHIPVHHTNEIAQSEAAYGKPLARYWMHSEFLRINGGRMGKSEGNALTLKNVVQGMDPLTYRYFVLSAHYRTQLNFTDKSFRAADNAYRNLRLKTWILTTPRKSGVREGRETLWRRLGIFWTEFQNALSDDLNMPEALSALHRLVDQLLALHAAEPFGRAEAENVRKTLQNADKVLGLNLAIPLSVPKNVEKLAKLRERLRRNQQFVQSDALRKKIRRLGYEIEDTPAGPFPYASASKTSPAGPRSRNVGSRGSHAGHARNRPRRRRP</sequence>
<name>A0A1F6BLD6_9BACT</name>
<evidence type="ECO:0000256" key="12">
    <source>
        <dbReference type="HAMAP-Rule" id="MF_00041"/>
    </source>
</evidence>
<dbReference type="Gene3D" id="1.20.120.1910">
    <property type="entry name" value="Cysteine-tRNA ligase, C-terminal anti-codon recognition domain"/>
    <property type="match status" value="1"/>
</dbReference>
<accession>A0A1F6BLD6</accession>
<dbReference type="GO" id="GO:0008270">
    <property type="term" value="F:zinc ion binding"/>
    <property type="evidence" value="ECO:0007669"/>
    <property type="project" value="UniProtKB-UniRule"/>
</dbReference>
<evidence type="ECO:0000256" key="11">
    <source>
        <dbReference type="ARBA" id="ARBA00023146"/>
    </source>
</evidence>
<dbReference type="Pfam" id="PF01406">
    <property type="entry name" value="tRNA-synt_1e"/>
    <property type="match status" value="1"/>
</dbReference>
<dbReference type="InterPro" id="IPR015803">
    <property type="entry name" value="Cys-tRNA-ligase"/>
</dbReference>
<dbReference type="HAMAP" id="MF_00041">
    <property type="entry name" value="Cys_tRNA_synth"/>
    <property type="match status" value="1"/>
</dbReference>
<evidence type="ECO:0000256" key="6">
    <source>
        <dbReference type="ARBA" id="ARBA00022723"/>
    </source>
</evidence>
<dbReference type="InterPro" id="IPR015273">
    <property type="entry name" value="Cys-tRNA-synt_Ia_DALR"/>
</dbReference>
<dbReference type="NCBIfam" id="TIGR00435">
    <property type="entry name" value="cysS"/>
    <property type="match status" value="1"/>
</dbReference>
<dbReference type="Pfam" id="PF09190">
    <property type="entry name" value="DALR_2"/>
    <property type="match status" value="1"/>
</dbReference>
<comment type="catalytic activity">
    <reaction evidence="12">
        <text>tRNA(Cys) + L-cysteine + ATP = L-cysteinyl-tRNA(Cys) + AMP + diphosphate</text>
        <dbReference type="Rhea" id="RHEA:17773"/>
        <dbReference type="Rhea" id="RHEA-COMP:9661"/>
        <dbReference type="Rhea" id="RHEA-COMP:9679"/>
        <dbReference type="ChEBI" id="CHEBI:30616"/>
        <dbReference type="ChEBI" id="CHEBI:33019"/>
        <dbReference type="ChEBI" id="CHEBI:35235"/>
        <dbReference type="ChEBI" id="CHEBI:78442"/>
        <dbReference type="ChEBI" id="CHEBI:78517"/>
        <dbReference type="ChEBI" id="CHEBI:456215"/>
        <dbReference type="EC" id="6.1.1.16"/>
    </reaction>
</comment>
<protein>
    <recommendedName>
        <fullName evidence="12">Cysteine--tRNA ligase</fullName>
        <ecNumber evidence="12">6.1.1.16</ecNumber>
    </recommendedName>
    <alternativeName>
        <fullName evidence="12">Cysteinyl-tRNA synthetase</fullName>
        <shortName evidence="12">CysRS</shortName>
    </alternativeName>
</protein>
<dbReference type="GO" id="GO:0005524">
    <property type="term" value="F:ATP binding"/>
    <property type="evidence" value="ECO:0007669"/>
    <property type="project" value="UniProtKB-UniRule"/>
</dbReference>
<evidence type="ECO:0000256" key="5">
    <source>
        <dbReference type="ARBA" id="ARBA00022598"/>
    </source>
</evidence>
<feature type="binding site" evidence="12">
    <location>
        <position position="28"/>
    </location>
    <ligand>
        <name>Zn(2+)</name>
        <dbReference type="ChEBI" id="CHEBI:29105"/>
    </ligand>
</feature>
<feature type="binding site" evidence="12">
    <location>
        <position position="252"/>
    </location>
    <ligand>
        <name>Zn(2+)</name>
        <dbReference type="ChEBI" id="CHEBI:29105"/>
    </ligand>
</feature>
<evidence type="ECO:0000256" key="10">
    <source>
        <dbReference type="ARBA" id="ARBA00022917"/>
    </source>
</evidence>
<feature type="region of interest" description="Disordered" evidence="13">
    <location>
        <begin position="467"/>
        <end position="510"/>
    </location>
</feature>
<keyword evidence="5 12" id="KW-0436">Ligase</keyword>
<dbReference type="AlphaFoldDB" id="A0A1F6BLD6"/>